<evidence type="ECO:0000256" key="5">
    <source>
        <dbReference type="ARBA" id="ARBA00023136"/>
    </source>
</evidence>
<evidence type="ECO:0000313" key="8">
    <source>
        <dbReference type="Proteomes" id="UP000076947"/>
    </source>
</evidence>
<dbReference type="STRING" id="1705.CA21670_11130"/>
<keyword evidence="4 6" id="KW-1133">Transmembrane helix</keyword>
<dbReference type="InterPro" id="IPR001123">
    <property type="entry name" value="LeuE-type"/>
</dbReference>
<evidence type="ECO:0000256" key="4">
    <source>
        <dbReference type="ARBA" id="ARBA00022989"/>
    </source>
</evidence>
<feature type="transmembrane region" description="Helical" evidence="6">
    <location>
        <begin position="41"/>
        <end position="59"/>
    </location>
</feature>
<dbReference type="AlphaFoldDB" id="A0A177INI0"/>
<evidence type="ECO:0000256" key="2">
    <source>
        <dbReference type="ARBA" id="ARBA00022475"/>
    </source>
</evidence>
<evidence type="ECO:0000256" key="3">
    <source>
        <dbReference type="ARBA" id="ARBA00022692"/>
    </source>
</evidence>
<comment type="caution">
    <text evidence="7">The sequence shown here is derived from an EMBL/GenBank/DDBJ whole genome shotgun (WGS) entry which is preliminary data.</text>
</comment>
<reference evidence="8" key="1">
    <citation type="submission" date="2016-02" db="EMBL/GenBank/DDBJ databases">
        <authorList>
            <person name="Kaur G."/>
            <person name="Nair G.R."/>
            <person name="Mayilraj S."/>
        </authorList>
    </citation>
    <scope>NUCLEOTIDE SEQUENCE [LARGE SCALE GENOMIC DNA]</scope>
    <source>
        <strain evidence="8">GA-15</strain>
    </source>
</reference>
<gene>
    <name evidence="7" type="ORF">AYJ05_06500</name>
</gene>
<dbReference type="Proteomes" id="UP000076947">
    <property type="component" value="Unassembled WGS sequence"/>
</dbReference>
<accession>A0A177INI0</accession>
<evidence type="ECO:0000313" key="7">
    <source>
        <dbReference type="EMBL" id="OAH30388.1"/>
    </source>
</evidence>
<feature type="transmembrane region" description="Helical" evidence="6">
    <location>
        <begin position="184"/>
        <end position="202"/>
    </location>
</feature>
<sequence>METSVIMAFAALSLALIAVPGPDWAYIIAAGVRGRVVGPAVGGLMLGYVVITVVIVLGLGPIAANAPLLLVALTIGGAGYLIYLGVKTLRSTAQVETGTVAVVPTGGSWGYILRGAAVSGLNPKGVLFFLSILPQFVRTSSTWPLSVQLAVLGVVWIVIGGIFYALLGSAFGRVIGTRPRFADITTRVAGVAMLLLGVVMLGEKALEIAHSGGMLA</sequence>
<dbReference type="Pfam" id="PF01810">
    <property type="entry name" value="LysE"/>
    <property type="match status" value="1"/>
</dbReference>
<protein>
    <submittedName>
        <fullName evidence="7">RHBT family amino acid transporter</fullName>
    </submittedName>
</protein>
<keyword evidence="5 6" id="KW-0472">Membrane</keyword>
<keyword evidence="8" id="KW-1185">Reference proteome</keyword>
<proteinExistence type="predicted"/>
<organism evidence="7 8">
    <name type="scientific">Corynebacterium stationis</name>
    <dbReference type="NCBI Taxonomy" id="1705"/>
    <lineage>
        <taxon>Bacteria</taxon>
        <taxon>Bacillati</taxon>
        <taxon>Actinomycetota</taxon>
        <taxon>Actinomycetes</taxon>
        <taxon>Mycobacteriales</taxon>
        <taxon>Corynebacteriaceae</taxon>
        <taxon>Corynebacterium</taxon>
    </lineage>
</organism>
<dbReference type="EMBL" id="LSTQ01000008">
    <property type="protein sequence ID" value="OAH30388.1"/>
    <property type="molecule type" value="Genomic_DNA"/>
</dbReference>
<feature type="transmembrane region" description="Helical" evidence="6">
    <location>
        <begin position="149"/>
        <end position="172"/>
    </location>
</feature>
<dbReference type="PANTHER" id="PTHR30086">
    <property type="entry name" value="ARGININE EXPORTER PROTEIN ARGO"/>
    <property type="match status" value="1"/>
</dbReference>
<dbReference type="OrthoDB" id="9814990at2"/>
<keyword evidence="3 6" id="KW-0812">Transmembrane</keyword>
<comment type="subcellular location">
    <subcellularLocation>
        <location evidence="1">Cell membrane</location>
        <topology evidence="1">Multi-pass membrane protein</topology>
    </subcellularLocation>
</comment>
<feature type="transmembrane region" description="Helical" evidence="6">
    <location>
        <begin position="66"/>
        <end position="86"/>
    </location>
</feature>
<keyword evidence="2" id="KW-1003">Cell membrane</keyword>
<dbReference type="GO" id="GO:0005886">
    <property type="term" value="C:plasma membrane"/>
    <property type="evidence" value="ECO:0007669"/>
    <property type="project" value="UniProtKB-SubCell"/>
</dbReference>
<dbReference type="PANTHER" id="PTHR30086:SF20">
    <property type="entry name" value="ARGININE EXPORTER PROTEIN ARGO-RELATED"/>
    <property type="match status" value="1"/>
</dbReference>
<evidence type="ECO:0000256" key="6">
    <source>
        <dbReference type="SAM" id="Phobius"/>
    </source>
</evidence>
<dbReference type="RefSeq" id="WP_082869427.1">
    <property type="nucleotide sequence ID" value="NZ_LSTQ01000008.1"/>
</dbReference>
<dbReference type="GO" id="GO:0015171">
    <property type="term" value="F:amino acid transmembrane transporter activity"/>
    <property type="evidence" value="ECO:0007669"/>
    <property type="project" value="TreeGrafter"/>
</dbReference>
<evidence type="ECO:0000256" key="1">
    <source>
        <dbReference type="ARBA" id="ARBA00004651"/>
    </source>
</evidence>
<name>A0A177INI0_9CORY</name>